<dbReference type="PANTHER" id="PTHR33480:SF1">
    <property type="entry name" value="TYR RECOMBINASE DOMAIN-CONTAINING PROTEIN"/>
    <property type="match status" value="1"/>
</dbReference>
<reference evidence="1 2" key="1">
    <citation type="journal article" date="2024" name="BMC Genomics">
        <title>De novo assembly and annotation of Popillia japonica's genome with initial clues to its potential as an invasive pest.</title>
        <authorList>
            <person name="Cucini C."/>
            <person name="Boschi S."/>
            <person name="Funari R."/>
            <person name="Cardaioli E."/>
            <person name="Iannotti N."/>
            <person name="Marturano G."/>
            <person name="Paoli F."/>
            <person name="Bruttini M."/>
            <person name="Carapelli A."/>
            <person name="Frati F."/>
            <person name="Nardi F."/>
        </authorList>
    </citation>
    <scope>NUCLEOTIDE SEQUENCE [LARGE SCALE GENOMIC DNA]</scope>
    <source>
        <strain evidence="1">DMR45628</strain>
    </source>
</reference>
<organism evidence="1 2">
    <name type="scientific">Popillia japonica</name>
    <name type="common">Japanese beetle</name>
    <dbReference type="NCBI Taxonomy" id="7064"/>
    <lineage>
        <taxon>Eukaryota</taxon>
        <taxon>Metazoa</taxon>
        <taxon>Ecdysozoa</taxon>
        <taxon>Arthropoda</taxon>
        <taxon>Hexapoda</taxon>
        <taxon>Insecta</taxon>
        <taxon>Pterygota</taxon>
        <taxon>Neoptera</taxon>
        <taxon>Endopterygota</taxon>
        <taxon>Coleoptera</taxon>
        <taxon>Polyphaga</taxon>
        <taxon>Scarabaeiformia</taxon>
        <taxon>Scarabaeidae</taxon>
        <taxon>Rutelinae</taxon>
        <taxon>Popillia</taxon>
    </lineage>
</organism>
<proteinExistence type="predicted"/>
<dbReference type="EMBL" id="JASPKY010000310">
    <property type="protein sequence ID" value="KAK9709408.1"/>
    <property type="molecule type" value="Genomic_DNA"/>
</dbReference>
<evidence type="ECO:0000313" key="2">
    <source>
        <dbReference type="Proteomes" id="UP001458880"/>
    </source>
</evidence>
<accession>A0AAW1JX98</accession>
<dbReference type="PANTHER" id="PTHR33480">
    <property type="entry name" value="SET DOMAIN-CONTAINING PROTEIN-RELATED"/>
    <property type="match status" value="1"/>
</dbReference>
<evidence type="ECO:0000313" key="1">
    <source>
        <dbReference type="EMBL" id="KAK9709408.1"/>
    </source>
</evidence>
<dbReference type="Proteomes" id="UP001458880">
    <property type="component" value="Unassembled WGS sequence"/>
</dbReference>
<dbReference type="AlphaFoldDB" id="A0AAW1JX98"/>
<name>A0AAW1JX98_POPJA</name>
<comment type="caution">
    <text evidence="1">The sequence shown here is derived from an EMBL/GenBank/DDBJ whole genome shotgun (WGS) entry which is preliminary data.</text>
</comment>
<sequence>MAVVCSNKMRELARLLLELKKTSHENLELADALNPTMFDKVVECAKRIGGYNPETKTYSAPSISAHIGTSLKQASDLLIRLIMKEDSSIKCTNKEEQLKNVKRFRELVTTQWTAEISSLAFKDMNEKRWQKPVAVDRRDK</sequence>
<protein>
    <submittedName>
        <fullName evidence="1">Uncharacterized protein</fullName>
    </submittedName>
</protein>
<gene>
    <name evidence="1" type="ORF">QE152_g26656</name>
</gene>
<keyword evidence="2" id="KW-1185">Reference proteome</keyword>